<dbReference type="PANTHER" id="PTHR43110:SF1">
    <property type="entry name" value="THIOL PEROXIDASE"/>
    <property type="match status" value="1"/>
</dbReference>
<dbReference type="Proteomes" id="UP000007177">
    <property type="component" value="Chromosome"/>
</dbReference>
<evidence type="ECO:0000256" key="3">
    <source>
        <dbReference type="ARBA" id="ARBA00023002"/>
    </source>
</evidence>
<keyword evidence="2" id="KW-0049">Antioxidant</keyword>
<feature type="active site" description="Cysteine sulfenic acid (-SOH) intermediate; for peroxidase activity" evidence="5">
    <location>
        <position position="47"/>
    </location>
</feature>
<dbReference type="InterPro" id="IPR000866">
    <property type="entry name" value="AhpC/TSA"/>
</dbReference>
<dbReference type="InterPro" id="IPR050455">
    <property type="entry name" value="Tpx_Peroxidase_subfamily"/>
</dbReference>
<dbReference type="KEGG" id="awo:Awo_c01800"/>
<organism evidence="7 8">
    <name type="scientific">Acetobacterium woodii (strain ATCC 29683 / DSM 1030 / JCM 2381 / KCTC 1655 / WB1)</name>
    <dbReference type="NCBI Taxonomy" id="931626"/>
    <lineage>
        <taxon>Bacteria</taxon>
        <taxon>Bacillati</taxon>
        <taxon>Bacillota</taxon>
        <taxon>Clostridia</taxon>
        <taxon>Eubacteriales</taxon>
        <taxon>Eubacteriaceae</taxon>
        <taxon>Acetobacterium</taxon>
    </lineage>
</organism>
<keyword evidence="3" id="KW-0560">Oxidoreductase</keyword>
<accession>H6LFP4</accession>
<protein>
    <submittedName>
        <fullName evidence="7">Putative peroxiredoxin</fullName>
    </submittedName>
</protein>
<evidence type="ECO:0000313" key="8">
    <source>
        <dbReference type="Proteomes" id="UP000007177"/>
    </source>
</evidence>
<feature type="domain" description="Thioredoxin" evidence="6">
    <location>
        <begin position="5"/>
        <end position="152"/>
    </location>
</feature>
<dbReference type="PANTHER" id="PTHR43110">
    <property type="entry name" value="THIOL PEROXIDASE"/>
    <property type="match status" value="1"/>
</dbReference>
<dbReference type="SUPFAM" id="SSF52833">
    <property type="entry name" value="Thioredoxin-like"/>
    <property type="match status" value="1"/>
</dbReference>
<dbReference type="GO" id="GO:0004601">
    <property type="term" value="F:peroxidase activity"/>
    <property type="evidence" value="ECO:0007669"/>
    <property type="project" value="UniProtKB-KW"/>
</dbReference>
<sequence>MNEMIQLGVIAPDFKLMDQDGEIVTLKQFKGKKVLLSWHPLAWTSVCTDQMRALDRNFGRFEERNTIALGFSVDPQPGKSVWAKALALKQLKILSDFNPLGEVAKAYGIFSQEYGASKRANILINETGMVIWTKKYEIHTLPDVEEVLGKLK</sequence>
<keyword evidence="1" id="KW-0575">Peroxidase</keyword>
<dbReference type="EMBL" id="CP002987">
    <property type="protein sequence ID" value="AFA46989.1"/>
    <property type="molecule type" value="Genomic_DNA"/>
</dbReference>
<dbReference type="STRING" id="931626.Awo_c01800"/>
<dbReference type="Gene3D" id="3.40.30.10">
    <property type="entry name" value="Glutaredoxin"/>
    <property type="match status" value="1"/>
</dbReference>
<dbReference type="AlphaFoldDB" id="H6LFP4"/>
<dbReference type="Pfam" id="PF00578">
    <property type="entry name" value="AhpC-TSA"/>
    <property type="match status" value="1"/>
</dbReference>
<dbReference type="HOGENOM" id="CLU_042529_14_2_9"/>
<dbReference type="RefSeq" id="WP_014354593.1">
    <property type="nucleotide sequence ID" value="NC_016894.1"/>
</dbReference>
<evidence type="ECO:0000256" key="2">
    <source>
        <dbReference type="ARBA" id="ARBA00022862"/>
    </source>
</evidence>
<keyword evidence="8" id="KW-1185">Reference proteome</keyword>
<keyword evidence="4" id="KW-0676">Redox-active center</keyword>
<dbReference type="OrthoDB" id="9812811at2"/>
<proteinExistence type="predicted"/>
<evidence type="ECO:0000256" key="5">
    <source>
        <dbReference type="PIRSR" id="PIRSR000239-1"/>
    </source>
</evidence>
<evidence type="ECO:0000256" key="1">
    <source>
        <dbReference type="ARBA" id="ARBA00022559"/>
    </source>
</evidence>
<reference evidence="7 8" key="2">
    <citation type="journal article" date="2012" name="PLoS ONE">
        <title>An ancient pathway combining carbon dioxide fixation with the generation and utilization of a sodium ion gradient for ATP synthesis.</title>
        <authorList>
            <person name="Poehlein A."/>
            <person name="Schmidt S."/>
            <person name="Kaster A.K."/>
            <person name="Goenrich M."/>
            <person name="Vollmers J."/>
            <person name="Thurmer A."/>
            <person name="Bertsch J."/>
            <person name="Schuchmann K."/>
            <person name="Voigt B."/>
            <person name="Hecker M."/>
            <person name="Daniel R."/>
            <person name="Thauer R.K."/>
            <person name="Gottschalk G."/>
            <person name="Muller V."/>
        </authorList>
    </citation>
    <scope>NUCLEOTIDE SEQUENCE [LARGE SCALE GENOMIC DNA]</scope>
    <source>
        <strain evidence="8">ATCC 29683 / DSM 1030 / JCM 2381 / KCTC 1655 / WB1</strain>
    </source>
</reference>
<evidence type="ECO:0000313" key="7">
    <source>
        <dbReference type="EMBL" id="AFA46989.1"/>
    </source>
</evidence>
<gene>
    <name evidence="7" type="ordered locus">Awo_c01800</name>
</gene>
<reference evidence="8" key="1">
    <citation type="submission" date="2011-07" db="EMBL/GenBank/DDBJ databases">
        <title>Complete genome sequence of Acetobacterium woodii.</title>
        <authorList>
            <person name="Poehlein A."/>
            <person name="Schmidt S."/>
            <person name="Kaster A.-K."/>
            <person name="Goenrich M."/>
            <person name="Vollmers J."/>
            <person name="Thuermer A."/>
            <person name="Gottschalk G."/>
            <person name="Thauer R.K."/>
            <person name="Daniel R."/>
            <person name="Mueller V."/>
        </authorList>
    </citation>
    <scope>NUCLEOTIDE SEQUENCE [LARGE SCALE GENOMIC DNA]</scope>
    <source>
        <strain evidence="8">ATCC 29683 / DSM 1030 / JCM 2381 / KCTC 1655 / WB1</strain>
    </source>
</reference>
<dbReference type="InterPro" id="IPR036249">
    <property type="entry name" value="Thioredoxin-like_sf"/>
</dbReference>
<dbReference type="eggNOG" id="COG1225">
    <property type="taxonomic scope" value="Bacteria"/>
</dbReference>
<evidence type="ECO:0000256" key="4">
    <source>
        <dbReference type="ARBA" id="ARBA00023284"/>
    </source>
</evidence>
<dbReference type="InterPro" id="IPR013766">
    <property type="entry name" value="Thioredoxin_domain"/>
</dbReference>
<dbReference type="PROSITE" id="PS51352">
    <property type="entry name" value="THIOREDOXIN_2"/>
    <property type="match status" value="1"/>
</dbReference>
<evidence type="ECO:0000259" key="6">
    <source>
        <dbReference type="PROSITE" id="PS51352"/>
    </source>
</evidence>
<name>H6LFP4_ACEWD</name>
<dbReference type="PIRSF" id="PIRSF000239">
    <property type="entry name" value="AHPC"/>
    <property type="match status" value="1"/>
</dbReference>
<dbReference type="InterPro" id="IPR024706">
    <property type="entry name" value="Peroxiredoxin_AhpC-typ"/>
</dbReference>